<feature type="compositionally biased region" description="Polar residues" evidence="2">
    <location>
        <begin position="202"/>
        <end position="217"/>
    </location>
</feature>
<keyword evidence="1" id="KW-0175">Coiled coil</keyword>
<feature type="region of interest" description="Disordered" evidence="2">
    <location>
        <begin position="202"/>
        <end position="236"/>
    </location>
</feature>
<accession>A0A915EE57</accession>
<dbReference type="AlphaFoldDB" id="A0A915EE57"/>
<organism evidence="3 4">
    <name type="scientific">Ditylenchus dipsaci</name>
    <dbReference type="NCBI Taxonomy" id="166011"/>
    <lineage>
        <taxon>Eukaryota</taxon>
        <taxon>Metazoa</taxon>
        <taxon>Ecdysozoa</taxon>
        <taxon>Nematoda</taxon>
        <taxon>Chromadorea</taxon>
        <taxon>Rhabditida</taxon>
        <taxon>Tylenchina</taxon>
        <taxon>Tylenchomorpha</taxon>
        <taxon>Sphaerularioidea</taxon>
        <taxon>Anguinidae</taxon>
        <taxon>Anguininae</taxon>
        <taxon>Ditylenchus</taxon>
    </lineage>
</organism>
<dbReference type="Proteomes" id="UP000887574">
    <property type="component" value="Unplaced"/>
</dbReference>
<evidence type="ECO:0000313" key="3">
    <source>
        <dbReference type="Proteomes" id="UP000887574"/>
    </source>
</evidence>
<evidence type="ECO:0000256" key="1">
    <source>
        <dbReference type="SAM" id="Coils"/>
    </source>
</evidence>
<evidence type="ECO:0000256" key="2">
    <source>
        <dbReference type="SAM" id="MobiDB-lite"/>
    </source>
</evidence>
<feature type="coiled-coil region" evidence="1">
    <location>
        <begin position="156"/>
        <end position="197"/>
    </location>
</feature>
<evidence type="ECO:0000313" key="4">
    <source>
        <dbReference type="WBParaSite" id="jg4360"/>
    </source>
</evidence>
<protein>
    <submittedName>
        <fullName evidence="4">Uncharacterized protein</fullName>
    </submittedName>
</protein>
<dbReference type="WBParaSite" id="jg4360">
    <property type="protein sequence ID" value="jg4360"/>
    <property type="gene ID" value="jg4360"/>
</dbReference>
<name>A0A915EE57_9BILA</name>
<reference evidence="4" key="1">
    <citation type="submission" date="2022-11" db="UniProtKB">
        <authorList>
            <consortium name="WormBaseParasite"/>
        </authorList>
    </citation>
    <scope>IDENTIFICATION</scope>
</reference>
<proteinExistence type="predicted"/>
<keyword evidence="3" id="KW-1185">Reference proteome</keyword>
<sequence length="260" mass="29654">MSVDVKANWNMRSFGRPLRGKTWTKSADTERSIAQLSGSQLQKNGPNLASQQTTDIDTEAKVCIALKERDEMWRKHEKAQIEYIQTRSAHILTGLHAELEKLQNINRDLERQLFVSVEPCKIELDRVRGQLSAERKSTATCRKQLGVMSRRNACLAQTLEKTAQLYKHQIAQYESKIAETNEQIKKLTAQVVSFRSKHSWAENANRNRTRSQQSSCGSLAIDKPETRPKYRSASSSIVSSCRKSLLPVRKHSQSPVRQYV</sequence>